<sequence length="330" mass="33872">MTALIRLAALSFVFSLGGSAASAANEPAGSPLLELRPNAQPPAIARSLLLGLTRAGSRVVAVGEQGLIELSDDDGKTFRAAKSVPVQVTLTAVHFADASHGWAVGHLGVILATTDGGETWTLQRQDVGKDQPLLSVFFLDGKRGIAVGLWSLLLTTEDGGGTWSPVKVPPPAGASRADRNLFHAFGDAQGQLYVTSESGQVLRSTDGGHQWSYLATGYNGSLWAGTALPNGALVVGGLRGSLFRSDDHGATWRALPLEEKRSITSLVGDGTGGVYGAGIDGLFLRSADGIAFSSSRLPGRPTLTAVLVTTGGGALLISSTGPVAPPAQTK</sequence>
<keyword evidence="3" id="KW-0732">Signal</keyword>
<dbReference type="EMBL" id="SGUG01000036">
    <property type="protein sequence ID" value="MDG0864579.1"/>
    <property type="molecule type" value="Genomic_DNA"/>
</dbReference>
<evidence type="ECO:0000313" key="6">
    <source>
        <dbReference type="Proteomes" id="UP001152766"/>
    </source>
</evidence>
<dbReference type="PANTHER" id="PTHR47199">
    <property type="entry name" value="PHOTOSYSTEM II STABILITY/ASSEMBLY FACTOR HCF136, CHLOROPLASTIC"/>
    <property type="match status" value="1"/>
</dbReference>
<feature type="chain" id="PRO_5040838062" evidence="3">
    <location>
        <begin position="24"/>
        <end position="330"/>
    </location>
</feature>
<dbReference type="Gene3D" id="2.130.10.10">
    <property type="entry name" value="YVTN repeat-like/Quinoprotein amine dehydrogenase"/>
    <property type="match status" value="2"/>
</dbReference>
<name>A0A9X4LKQ3_9BURK</name>
<evidence type="ECO:0000256" key="1">
    <source>
        <dbReference type="ARBA" id="ARBA00022531"/>
    </source>
</evidence>
<keyword evidence="6" id="KW-1185">Reference proteome</keyword>
<dbReference type="GO" id="GO:0009523">
    <property type="term" value="C:photosystem II"/>
    <property type="evidence" value="ECO:0007669"/>
    <property type="project" value="UniProtKB-KW"/>
</dbReference>
<dbReference type="PANTHER" id="PTHR47199:SF2">
    <property type="entry name" value="PHOTOSYSTEM II STABILITY_ASSEMBLY FACTOR HCF136, CHLOROPLASTIC"/>
    <property type="match status" value="1"/>
</dbReference>
<evidence type="ECO:0000259" key="4">
    <source>
        <dbReference type="Pfam" id="PF14870"/>
    </source>
</evidence>
<dbReference type="GO" id="GO:0016787">
    <property type="term" value="F:hydrolase activity"/>
    <property type="evidence" value="ECO:0007669"/>
    <property type="project" value="UniProtKB-KW"/>
</dbReference>
<dbReference type="CDD" id="cd15482">
    <property type="entry name" value="Sialidase_non-viral"/>
    <property type="match status" value="1"/>
</dbReference>
<dbReference type="GO" id="GO:0015979">
    <property type="term" value="P:photosynthesis"/>
    <property type="evidence" value="ECO:0007669"/>
    <property type="project" value="UniProtKB-KW"/>
</dbReference>
<dbReference type="Proteomes" id="UP001152766">
    <property type="component" value="Unassembled WGS sequence"/>
</dbReference>
<keyword evidence="2" id="KW-0604">Photosystem II</keyword>
<dbReference type="SUPFAM" id="SSF110296">
    <property type="entry name" value="Oligoxyloglucan reducing end-specific cellobiohydrolase"/>
    <property type="match status" value="1"/>
</dbReference>
<accession>A0A9X4LKQ3</accession>
<organism evidence="5 6">
    <name type="scientific">Pelomonas aquatica</name>
    <dbReference type="NCBI Taxonomy" id="431058"/>
    <lineage>
        <taxon>Bacteria</taxon>
        <taxon>Pseudomonadati</taxon>
        <taxon>Pseudomonadota</taxon>
        <taxon>Betaproteobacteria</taxon>
        <taxon>Burkholderiales</taxon>
        <taxon>Sphaerotilaceae</taxon>
        <taxon>Roseateles</taxon>
    </lineage>
</organism>
<dbReference type="InterPro" id="IPR015943">
    <property type="entry name" value="WD40/YVTN_repeat-like_dom_sf"/>
</dbReference>
<feature type="domain" description="Photosynthesis system II assembly factor Ycf48/Hcf136-like" evidence="4">
    <location>
        <begin position="83"/>
        <end position="256"/>
    </location>
</feature>
<keyword evidence="5" id="KW-0378">Hydrolase</keyword>
<evidence type="ECO:0000256" key="2">
    <source>
        <dbReference type="ARBA" id="ARBA00023276"/>
    </source>
</evidence>
<keyword evidence="1" id="KW-0602">Photosynthesis</keyword>
<dbReference type="RefSeq" id="WP_268154186.1">
    <property type="nucleotide sequence ID" value="NZ_JAPPUW010000032.1"/>
</dbReference>
<reference evidence="5" key="1">
    <citation type="submission" date="2019-02" db="EMBL/GenBank/DDBJ databases">
        <title>Draft genome of the type strain Pelomonas aquatica CCUG 52575T.</title>
        <authorList>
            <person name="Gomila M."/>
            <person name="Lalucat J."/>
        </authorList>
    </citation>
    <scope>NUCLEOTIDE SEQUENCE</scope>
    <source>
        <strain evidence="5">CCUG 52575</strain>
    </source>
</reference>
<comment type="caution">
    <text evidence="5">The sequence shown here is derived from an EMBL/GenBank/DDBJ whole genome shotgun (WGS) entry which is preliminary data.</text>
</comment>
<feature type="signal peptide" evidence="3">
    <location>
        <begin position="1"/>
        <end position="23"/>
    </location>
</feature>
<gene>
    <name evidence="5" type="ORF">EXJ73_19130</name>
</gene>
<evidence type="ECO:0000256" key="3">
    <source>
        <dbReference type="SAM" id="SignalP"/>
    </source>
</evidence>
<evidence type="ECO:0000313" key="5">
    <source>
        <dbReference type="EMBL" id="MDG0864579.1"/>
    </source>
</evidence>
<dbReference type="InterPro" id="IPR028203">
    <property type="entry name" value="PSII_CF48-like_dom"/>
</dbReference>
<dbReference type="AlphaFoldDB" id="A0A9X4LKQ3"/>
<protein>
    <submittedName>
        <fullName evidence="5">Glycosyl hydrolase</fullName>
    </submittedName>
</protein>
<dbReference type="Pfam" id="PF14870">
    <property type="entry name" value="PSII_BNR"/>
    <property type="match status" value="1"/>
</dbReference>
<proteinExistence type="predicted"/>